<name>A0ABX2C2A6_9BURK</name>
<reference evidence="1 2" key="1">
    <citation type="submission" date="2019-11" db="EMBL/GenBank/DDBJ databases">
        <title>Metabolism of dissolved organic matter in forest soils.</title>
        <authorList>
            <person name="Cyle K.T."/>
            <person name="Wilhelm R.C."/>
            <person name="Martinez C.E."/>
        </authorList>
    </citation>
    <scope>NUCLEOTIDE SEQUENCE [LARGE SCALE GENOMIC DNA]</scope>
    <source>
        <strain evidence="1 2">1N</strain>
    </source>
</reference>
<organism evidence="1 2">
    <name type="scientific">Paraburkholderia solitsugae</name>
    <dbReference type="NCBI Taxonomy" id="2675748"/>
    <lineage>
        <taxon>Bacteria</taxon>
        <taxon>Pseudomonadati</taxon>
        <taxon>Pseudomonadota</taxon>
        <taxon>Betaproteobacteria</taxon>
        <taxon>Burkholderiales</taxon>
        <taxon>Burkholderiaceae</taxon>
        <taxon>Paraburkholderia</taxon>
    </lineage>
</organism>
<dbReference type="Proteomes" id="UP000652198">
    <property type="component" value="Unassembled WGS sequence"/>
</dbReference>
<keyword evidence="2" id="KW-1185">Reference proteome</keyword>
<dbReference type="RefSeq" id="WP_172317664.1">
    <property type="nucleotide sequence ID" value="NZ_WOEY01000158.1"/>
</dbReference>
<evidence type="ECO:0000313" key="1">
    <source>
        <dbReference type="EMBL" id="NPT47167.1"/>
    </source>
</evidence>
<evidence type="ECO:0000313" key="2">
    <source>
        <dbReference type="Proteomes" id="UP000652198"/>
    </source>
</evidence>
<sequence>MIDIIGITDLPQWRMFAAILEDTTIPDSQAIQDLRIRGASADSASIIQRAEVLVEASVVVQTN</sequence>
<comment type="caution">
    <text evidence="1">The sequence shown here is derived from an EMBL/GenBank/DDBJ whole genome shotgun (WGS) entry which is preliminary data.</text>
</comment>
<accession>A0ABX2C2A6</accession>
<dbReference type="EMBL" id="WOEY01000158">
    <property type="protein sequence ID" value="NPT47167.1"/>
    <property type="molecule type" value="Genomic_DNA"/>
</dbReference>
<gene>
    <name evidence="1" type="ORF">GNZ12_38935</name>
</gene>
<proteinExistence type="predicted"/>
<protein>
    <submittedName>
        <fullName evidence="1">Uncharacterized protein</fullName>
    </submittedName>
</protein>